<feature type="domain" description="Glycosyl hydrolase-like 10" evidence="2">
    <location>
        <begin position="3"/>
        <end position="279"/>
    </location>
</feature>
<dbReference type="InterPro" id="IPR017853">
    <property type="entry name" value="GH"/>
</dbReference>
<dbReference type="Proteomes" id="UP000239001">
    <property type="component" value="Unassembled WGS sequence"/>
</dbReference>
<comment type="caution">
    <text evidence="3">The sequence shown here is derived from an EMBL/GenBank/DDBJ whole genome shotgun (WGS) entry which is preliminary data.</text>
</comment>
<sequence length="366" mass="42270">MQEIRGVWIPNIPHSRVLMSPENIAQSMNFLQKCGFNVVFPVMWNQGYTLYPSERMQQEGFRKTFPYFKTNKFDPLEILIKEAHSRNIAVIPWFEYGFAASPIVDGGYLIEKNPHWLALDQGKNPVIKGGLTWMNSLHPEVQQFMLDLILEVVQNYPVDGIQGDDRFPAMPIGGGYDETTLQIYQQEYGNRAKPPLNVKDQQWMQWRANQLTLFLRRLYFQVKAINPNLIVSMAPAVYPFCYHHLLQDSPTWLNLGIVDLLHPQFYRENFQRYEIEVNKINLSLDTIQKAKISPGIAFRANGVNLTPNDILKCVELNRKKGLQGQVFFHYEGLLAHNKANARALKTKGVYDRMASLPTFCRTTNDT</sequence>
<organism evidence="3 4">
    <name type="scientific">Aphanothece hegewaldii CCALA 016</name>
    <dbReference type="NCBI Taxonomy" id="2107694"/>
    <lineage>
        <taxon>Bacteria</taxon>
        <taxon>Bacillati</taxon>
        <taxon>Cyanobacteriota</taxon>
        <taxon>Cyanophyceae</taxon>
        <taxon>Oscillatoriophycideae</taxon>
        <taxon>Chroococcales</taxon>
        <taxon>Aphanothecaceae</taxon>
        <taxon>Aphanothece</taxon>
    </lineage>
</organism>
<dbReference type="AlphaFoldDB" id="A0A2T1LTS5"/>
<dbReference type="InterPro" id="IPR052177">
    <property type="entry name" value="Divisome_Glycosyl_Hydrolase"/>
</dbReference>
<dbReference type="PANTHER" id="PTHR43405">
    <property type="entry name" value="GLYCOSYL HYDROLASE DIGH"/>
    <property type="match status" value="1"/>
</dbReference>
<evidence type="ECO:0000256" key="1">
    <source>
        <dbReference type="ARBA" id="ARBA00022729"/>
    </source>
</evidence>
<dbReference type="Pfam" id="PF02638">
    <property type="entry name" value="GHL10"/>
    <property type="match status" value="1"/>
</dbReference>
<keyword evidence="4" id="KW-1185">Reference proteome</keyword>
<evidence type="ECO:0000313" key="3">
    <source>
        <dbReference type="EMBL" id="PSF34262.1"/>
    </source>
</evidence>
<dbReference type="RefSeq" id="WP_106458544.1">
    <property type="nucleotide sequence ID" value="NZ_PXOH01000027.1"/>
</dbReference>
<reference evidence="3 4" key="1">
    <citation type="submission" date="2018-03" db="EMBL/GenBank/DDBJ databases">
        <title>The ancient ancestry and fast evolution of plastids.</title>
        <authorList>
            <person name="Moore K.R."/>
            <person name="Magnabosco C."/>
            <person name="Momper L."/>
            <person name="Gold D.A."/>
            <person name="Bosak T."/>
            <person name="Fournier G.P."/>
        </authorList>
    </citation>
    <scope>NUCLEOTIDE SEQUENCE [LARGE SCALE GENOMIC DNA]</scope>
    <source>
        <strain evidence="3 4">CCALA 016</strain>
    </source>
</reference>
<protein>
    <recommendedName>
        <fullName evidence="2">Glycosyl hydrolase-like 10 domain-containing protein</fullName>
    </recommendedName>
</protein>
<keyword evidence="1" id="KW-0732">Signal</keyword>
<accession>A0A2T1LTS5</accession>
<dbReference type="Gene3D" id="3.20.20.80">
    <property type="entry name" value="Glycosidases"/>
    <property type="match status" value="1"/>
</dbReference>
<dbReference type="EMBL" id="PXOH01000027">
    <property type="protein sequence ID" value="PSF34262.1"/>
    <property type="molecule type" value="Genomic_DNA"/>
</dbReference>
<dbReference type="PANTHER" id="PTHR43405:SF1">
    <property type="entry name" value="GLYCOSYL HYDROLASE DIGH"/>
    <property type="match status" value="1"/>
</dbReference>
<dbReference type="SUPFAM" id="SSF51445">
    <property type="entry name" value="(Trans)glycosidases"/>
    <property type="match status" value="1"/>
</dbReference>
<reference evidence="3 4" key="2">
    <citation type="submission" date="2018-03" db="EMBL/GenBank/DDBJ databases">
        <authorList>
            <person name="Keele B.F."/>
        </authorList>
    </citation>
    <scope>NUCLEOTIDE SEQUENCE [LARGE SCALE GENOMIC DNA]</scope>
    <source>
        <strain evidence="3 4">CCALA 016</strain>
    </source>
</reference>
<evidence type="ECO:0000259" key="2">
    <source>
        <dbReference type="Pfam" id="PF02638"/>
    </source>
</evidence>
<dbReference type="InterPro" id="IPR003790">
    <property type="entry name" value="GHL10"/>
</dbReference>
<name>A0A2T1LTS5_9CHRO</name>
<proteinExistence type="predicted"/>
<dbReference type="OrthoDB" id="580981at2"/>
<gene>
    <name evidence="3" type="ORF">C7H19_19220</name>
</gene>
<evidence type="ECO:0000313" key="4">
    <source>
        <dbReference type="Proteomes" id="UP000239001"/>
    </source>
</evidence>